<evidence type="ECO:0000256" key="1">
    <source>
        <dbReference type="ARBA" id="ARBA00004609"/>
    </source>
</evidence>
<feature type="transmembrane region" description="Helical" evidence="11">
    <location>
        <begin position="6"/>
        <end position="23"/>
    </location>
</feature>
<evidence type="ECO:0000256" key="6">
    <source>
        <dbReference type="ARBA" id="ARBA00022729"/>
    </source>
</evidence>
<dbReference type="GO" id="GO:0098552">
    <property type="term" value="C:side of membrane"/>
    <property type="evidence" value="ECO:0007669"/>
    <property type="project" value="UniProtKB-KW"/>
</dbReference>
<dbReference type="Gene3D" id="1.10.110.10">
    <property type="entry name" value="Plant lipid-transfer and hydrophobic proteins"/>
    <property type="match status" value="1"/>
</dbReference>
<evidence type="ECO:0000256" key="2">
    <source>
        <dbReference type="ARBA" id="ARBA00009748"/>
    </source>
</evidence>
<evidence type="ECO:0000256" key="3">
    <source>
        <dbReference type="ARBA" id="ARBA00022448"/>
    </source>
</evidence>
<keyword evidence="10" id="KW-0449">Lipoprotein</keyword>
<dbReference type="InterPro" id="IPR036312">
    <property type="entry name" value="Bifun_inhib/LTP/seed_sf"/>
</dbReference>
<dbReference type="PRINTS" id="PR00382">
    <property type="entry name" value="LIPIDTRNSFER"/>
</dbReference>
<dbReference type="EMBL" id="JARYMX010000007">
    <property type="protein sequence ID" value="KAJ9540536.1"/>
    <property type="molecule type" value="Genomic_DNA"/>
</dbReference>
<keyword evidence="9" id="KW-0325">Glycoprotein</keyword>
<feature type="domain" description="Bifunctional inhibitor/plant lipid transfer protein/seed storage helical" evidence="12">
    <location>
        <begin position="34"/>
        <end position="111"/>
    </location>
</feature>
<feature type="transmembrane region" description="Helical" evidence="11">
    <location>
        <begin position="165"/>
        <end position="185"/>
    </location>
</feature>
<keyword evidence="3" id="KW-0813">Transport</keyword>
<comment type="caution">
    <text evidence="13">The sequence shown here is derived from an EMBL/GenBank/DDBJ whole genome shotgun (WGS) entry which is preliminary data.</text>
</comment>
<reference evidence="13" key="1">
    <citation type="submission" date="2023-03" db="EMBL/GenBank/DDBJ databases">
        <title>Chromosome-scale reference genome and RAD-based genetic map of yellow starthistle (Centaurea solstitialis) reveal putative structural variation and QTLs associated with invader traits.</title>
        <authorList>
            <person name="Reatini B."/>
            <person name="Cang F.A."/>
            <person name="Jiang Q."/>
            <person name="Mckibben M.T.W."/>
            <person name="Barker M.S."/>
            <person name="Rieseberg L.H."/>
            <person name="Dlugosch K.M."/>
        </authorList>
    </citation>
    <scope>NUCLEOTIDE SEQUENCE</scope>
    <source>
        <strain evidence="13">CAN-66</strain>
        <tissue evidence="13">Leaf</tissue>
    </source>
</reference>
<evidence type="ECO:0000256" key="7">
    <source>
        <dbReference type="ARBA" id="ARBA00023121"/>
    </source>
</evidence>
<dbReference type="InterPro" id="IPR043325">
    <property type="entry name" value="LTSS"/>
</dbReference>
<evidence type="ECO:0000256" key="4">
    <source>
        <dbReference type="ARBA" id="ARBA00022475"/>
    </source>
</evidence>
<dbReference type="SMART" id="SM00499">
    <property type="entry name" value="AAI"/>
    <property type="match status" value="1"/>
</dbReference>
<keyword evidence="7" id="KW-0446">Lipid-binding</keyword>
<dbReference type="Proteomes" id="UP001172457">
    <property type="component" value="Chromosome 7"/>
</dbReference>
<dbReference type="InterPro" id="IPR016140">
    <property type="entry name" value="Bifunc_inhib/LTP/seed_store"/>
</dbReference>
<keyword evidence="5" id="KW-0336">GPI-anchor</keyword>
<dbReference type="AlphaFoldDB" id="A0AA38SQ37"/>
<dbReference type="GO" id="GO:0005886">
    <property type="term" value="C:plasma membrane"/>
    <property type="evidence" value="ECO:0007669"/>
    <property type="project" value="UniProtKB-SubCell"/>
</dbReference>
<dbReference type="CDD" id="cd00010">
    <property type="entry name" value="AAI_LTSS"/>
    <property type="match status" value="1"/>
</dbReference>
<accession>A0AA38SQ37</accession>
<name>A0AA38SQ37_9ASTR</name>
<keyword evidence="11" id="KW-0472">Membrane</keyword>
<keyword evidence="11" id="KW-1133">Transmembrane helix</keyword>
<evidence type="ECO:0000256" key="8">
    <source>
        <dbReference type="ARBA" id="ARBA00023157"/>
    </source>
</evidence>
<proteinExistence type="inferred from homology"/>
<protein>
    <recommendedName>
        <fullName evidence="12">Bifunctional inhibitor/plant lipid transfer protein/seed storage helical domain-containing protein</fullName>
    </recommendedName>
</protein>
<evidence type="ECO:0000256" key="11">
    <source>
        <dbReference type="SAM" id="Phobius"/>
    </source>
</evidence>
<organism evidence="13 14">
    <name type="scientific">Centaurea solstitialis</name>
    <name type="common">yellow star-thistle</name>
    <dbReference type="NCBI Taxonomy" id="347529"/>
    <lineage>
        <taxon>Eukaryota</taxon>
        <taxon>Viridiplantae</taxon>
        <taxon>Streptophyta</taxon>
        <taxon>Embryophyta</taxon>
        <taxon>Tracheophyta</taxon>
        <taxon>Spermatophyta</taxon>
        <taxon>Magnoliopsida</taxon>
        <taxon>eudicotyledons</taxon>
        <taxon>Gunneridae</taxon>
        <taxon>Pentapetalae</taxon>
        <taxon>asterids</taxon>
        <taxon>campanulids</taxon>
        <taxon>Asterales</taxon>
        <taxon>Asteraceae</taxon>
        <taxon>Carduoideae</taxon>
        <taxon>Cardueae</taxon>
        <taxon>Centaureinae</taxon>
        <taxon>Centaurea</taxon>
    </lineage>
</organism>
<evidence type="ECO:0000313" key="13">
    <source>
        <dbReference type="EMBL" id="KAJ9540536.1"/>
    </source>
</evidence>
<evidence type="ECO:0000259" key="12">
    <source>
        <dbReference type="SMART" id="SM00499"/>
    </source>
</evidence>
<keyword evidence="14" id="KW-1185">Reference proteome</keyword>
<evidence type="ECO:0000256" key="5">
    <source>
        <dbReference type="ARBA" id="ARBA00022622"/>
    </source>
</evidence>
<evidence type="ECO:0000256" key="9">
    <source>
        <dbReference type="ARBA" id="ARBA00023180"/>
    </source>
</evidence>
<comment type="subcellular location">
    <subcellularLocation>
        <location evidence="1">Cell membrane</location>
        <topology evidence="1">Lipid-anchor</topology>
        <topology evidence="1">GPI-anchor</topology>
    </subcellularLocation>
</comment>
<keyword evidence="8" id="KW-1015">Disulfide bond</keyword>
<sequence>MGSRNVMLPWLAMMVVLVLLGSSKGDFDQDKDKCGDQLVGLATCLPYASGQAKAPTMDCCAGLKEVLQKSKVCLCILVKDRDDPNLGLKINATLALGLPDACHTPSNISECPKLLNLPANSPQAKIFEDFGKNAKKNTEATVATPGTPMGSSGDIKSDVGRGKKWFGVEKIWGFLYIIIMFLFQLV</sequence>
<keyword evidence="4" id="KW-1003">Cell membrane</keyword>
<keyword evidence="11" id="KW-0812">Transmembrane</keyword>
<dbReference type="GO" id="GO:0008289">
    <property type="term" value="F:lipid binding"/>
    <property type="evidence" value="ECO:0007669"/>
    <property type="project" value="UniProtKB-KW"/>
</dbReference>
<dbReference type="SUPFAM" id="SSF47699">
    <property type="entry name" value="Bifunctional inhibitor/lipid-transfer protein/seed storage 2S albumin"/>
    <property type="match status" value="1"/>
</dbReference>
<dbReference type="GO" id="GO:0006869">
    <property type="term" value="P:lipid transport"/>
    <property type="evidence" value="ECO:0007669"/>
    <property type="project" value="InterPro"/>
</dbReference>
<keyword evidence="6" id="KW-0732">Signal</keyword>
<comment type="similarity">
    <text evidence="2">Belongs to the plant LTP family.</text>
</comment>
<gene>
    <name evidence="13" type="ORF">OSB04_027042</name>
</gene>
<evidence type="ECO:0000256" key="10">
    <source>
        <dbReference type="ARBA" id="ARBA00023288"/>
    </source>
</evidence>
<evidence type="ECO:0000313" key="14">
    <source>
        <dbReference type="Proteomes" id="UP001172457"/>
    </source>
</evidence>
<dbReference type="InterPro" id="IPR000528">
    <property type="entry name" value="Plant_nsLTP"/>
</dbReference>
<dbReference type="PANTHER" id="PTHR33044">
    <property type="entry name" value="BIFUNCTIONAL INHIBITOR/LIPID-TRANSFER PROTEIN/SEED STORAGE 2S ALBUMIN SUPERFAMILY PROTEIN-RELATED"/>
    <property type="match status" value="1"/>
</dbReference>
<dbReference type="Pfam" id="PF14368">
    <property type="entry name" value="LTP_2"/>
    <property type="match status" value="1"/>
</dbReference>